<feature type="transmembrane region" description="Helical" evidence="7">
    <location>
        <begin position="322"/>
        <end position="349"/>
    </location>
</feature>
<dbReference type="Pfam" id="PF12704">
    <property type="entry name" value="MacB_PCD"/>
    <property type="match status" value="1"/>
</dbReference>
<protein>
    <submittedName>
        <fullName evidence="10">Cell division protein FtsX</fullName>
    </submittedName>
</protein>
<evidence type="ECO:0000313" key="11">
    <source>
        <dbReference type="Proteomes" id="UP000033452"/>
    </source>
</evidence>
<comment type="caution">
    <text evidence="10">The sequence shown here is derived from an EMBL/GenBank/DDBJ whole genome shotgun (WGS) entry which is preliminary data.</text>
</comment>
<feature type="domain" description="MacB-like periplasmic core" evidence="9">
    <location>
        <begin position="17"/>
        <end position="245"/>
    </location>
</feature>
<dbReference type="PANTHER" id="PTHR30572">
    <property type="entry name" value="MEMBRANE COMPONENT OF TRANSPORTER-RELATED"/>
    <property type="match status" value="1"/>
</dbReference>
<comment type="similarity">
    <text evidence="6">Belongs to the ABC-4 integral membrane protein family.</text>
</comment>
<keyword evidence="4 7" id="KW-1133">Transmembrane helix</keyword>
<evidence type="ECO:0000256" key="5">
    <source>
        <dbReference type="ARBA" id="ARBA00023136"/>
    </source>
</evidence>
<keyword evidence="2" id="KW-1003">Cell membrane</keyword>
<keyword evidence="10" id="KW-0131">Cell cycle</keyword>
<evidence type="ECO:0000256" key="1">
    <source>
        <dbReference type="ARBA" id="ARBA00004651"/>
    </source>
</evidence>
<dbReference type="Proteomes" id="UP000033452">
    <property type="component" value="Unassembled WGS sequence"/>
</dbReference>
<evidence type="ECO:0000256" key="4">
    <source>
        <dbReference type="ARBA" id="ARBA00022989"/>
    </source>
</evidence>
<evidence type="ECO:0000256" key="6">
    <source>
        <dbReference type="ARBA" id="ARBA00038076"/>
    </source>
</evidence>
<dbReference type="InterPro" id="IPR025857">
    <property type="entry name" value="MacB_PCD"/>
</dbReference>
<evidence type="ECO:0000256" key="2">
    <source>
        <dbReference type="ARBA" id="ARBA00022475"/>
    </source>
</evidence>
<dbReference type="AlphaFoldDB" id="A0A0F4QPQ1"/>
<sequence length="401" mass="43633">MFEIKPTLNALMRSKLGAVLLILQLAITLAIVSNAVSIIQDRLTYLNQDTGYPETAIFKFNSLNFDKQLDRLQQVELDEQQLRNVDGVIAAAAVSSVPLTGSGSSDGVQLKPMPQESKRVNMGYVTGDEHMLRALGATLAEGRDFTEDDVVVSDGDGRLPSVIIVSRAVTDALFGPSKGLGETVYWGTNPLTIVGIVDTMANQWPKSSFGENTALIPVIRAGNFQKFIVRTAPEERAQVMRQIEELMLASHRERVISDITGLDQKKARYDARDVLMMRMLMTLIVVLVIVTALGIFGLSTFNISKRTKQIGTRRALGARKSAIVRYFVVENALICTMGLMLGAAAAVLLGQQLMQWYSVPALGYSFIAVTAGLLLLMSLLSVLMPALRAANISPSIATRSV</sequence>
<proteinExistence type="inferred from homology"/>
<dbReference type="InterPro" id="IPR050250">
    <property type="entry name" value="Macrolide_Exporter_MacB"/>
</dbReference>
<dbReference type="Pfam" id="PF02687">
    <property type="entry name" value="FtsX"/>
    <property type="match status" value="1"/>
</dbReference>
<keyword evidence="5 7" id="KW-0472">Membrane</keyword>
<dbReference type="OrthoDB" id="9770036at2"/>
<keyword evidence="10" id="KW-0132">Cell division</keyword>
<evidence type="ECO:0000256" key="3">
    <source>
        <dbReference type="ARBA" id="ARBA00022692"/>
    </source>
</evidence>
<dbReference type="RefSeq" id="WP_046004660.1">
    <property type="nucleotide sequence ID" value="NZ_JXYA01000018.1"/>
</dbReference>
<feature type="domain" description="ABC3 transporter permease C-terminal" evidence="8">
    <location>
        <begin position="282"/>
        <end position="394"/>
    </location>
</feature>
<feature type="transmembrane region" description="Helical" evidence="7">
    <location>
        <begin position="275"/>
        <end position="301"/>
    </location>
</feature>
<name>A0A0F4QPQ1_9GAMM</name>
<keyword evidence="3 7" id="KW-0812">Transmembrane</keyword>
<gene>
    <name evidence="10" type="ORF">TW77_09090</name>
</gene>
<keyword evidence="11" id="KW-1185">Reference proteome</keyword>
<dbReference type="EMBL" id="JXYA01000018">
    <property type="protein sequence ID" value="KJZ09641.1"/>
    <property type="molecule type" value="Genomic_DNA"/>
</dbReference>
<evidence type="ECO:0000259" key="8">
    <source>
        <dbReference type="Pfam" id="PF02687"/>
    </source>
</evidence>
<organism evidence="10 11">
    <name type="scientific">Pseudoalteromonas rubra</name>
    <dbReference type="NCBI Taxonomy" id="43658"/>
    <lineage>
        <taxon>Bacteria</taxon>
        <taxon>Pseudomonadati</taxon>
        <taxon>Pseudomonadota</taxon>
        <taxon>Gammaproteobacteria</taxon>
        <taxon>Alteromonadales</taxon>
        <taxon>Pseudoalteromonadaceae</taxon>
        <taxon>Pseudoalteromonas</taxon>
    </lineage>
</organism>
<accession>A0A0F4QPQ1</accession>
<dbReference type="GO" id="GO:0005886">
    <property type="term" value="C:plasma membrane"/>
    <property type="evidence" value="ECO:0007669"/>
    <property type="project" value="UniProtKB-SubCell"/>
</dbReference>
<dbReference type="PATRIC" id="fig|43658.5.peg.1920"/>
<evidence type="ECO:0000313" key="10">
    <source>
        <dbReference type="EMBL" id="KJZ09641.1"/>
    </source>
</evidence>
<dbReference type="GO" id="GO:0051301">
    <property type="term" value="P:cell division"/>
    <property type="evidence" value="ECO:0007669"/>
    <property type="project" value="UniProtKB-KW"/>
</dbReference>
<feature type="transmembrane region" description="Helical" evidence="7">
    <location>
        <begin position="361"/>
        <end position="383"/>
    </location>
</feature>
<comment type="subcellular location">
    <subcellularLocation>
        <location evidence="1">Cell membrane</location>
        <topology evidence="1">Multi-pass membrane protein</topology>
    </subcellularLocation>
</comment>
<dbReference type="InterPro" id="IPR003838">
    <property type="entry name" value="ABC3_permease_C"/>
</dbReference>
<dbReference type="PANTHER" id="PTHR30572:SF4">
    <property type="entry name" value="ABC TRANSPORTER PERMEASE YTRF"/>
    <property type="match status" value="1"/>
</dbReference>
<reference evidence="10 11" key="1">
    <citation type="journal article" date="2015" name="BMC Genomics">
        <title>Genome mining reveals unlocked bioactive potential of marine Gram-negative bacteria.</title>
        <authorList>
            <person name="Machado H."/>
            <person name="Sonnenschein E.C."/>
            <person name="Melchiorsen J."/>
            <person name="Gram L."/>
        </authorList>
    </citation>
    <scope>NUCLEOTIDE SEQUENCE [LARGE SCALE GENOMIC DNA]</scope>
    <source>
        <strain evidence="10 11">S2471</strain>
    </source>
</reference>
<evidence type="ECO:0000256" key="7">
    <source>
        <dbReference type="SAM" id="Phobius"/>
    </source>
</evidence>
<dbReference type="GO" id="GO:0022857">
    <property type="term" value="F:transmembrane transporter activity"/>
    <property type="evidence" value="ECO:0007669"/>
    <property type="project" value="TreeGrafter"/>
</dbReference>
<evidence type="ECO:0000259" key="9">
    <source>
        <dbReference type="Pfam" id="PF12704"/>
    </source>
</evidence>